<name>A0ABX8IMM8_9GAMM</name>
<evidence type="ECO:0000313" key="12">
    <source>
        <dbReference type="Proteomes" id="UP000683442"/>
    </source>
</evidence>
<evidence type="ECO:0000256" key="1">
    <source>
        <dbReference type="ARBA" id="ARBA00004377"/>
    </source>
</evidence>
<protein>
    <submittedName>
        <fullName evidence="11">Type IV pilus modification protein PilV</fullName>
    </submittedName>
</protein>
<evidence type="ECO:0000256" key="2">
    <source>
        <dbReference type="ARBA" id="ARBA00008358"/>
    </source>
</evidence>
<keyword evidence="6 10" id="KW-0812">Transmembrane</keyword>
<dbReference type="Pfam" id="PF07963">
    <property type="entry name" value="N_methyl"/>
    <property type="match status" value="1"/>
</dbReference>
<evidence type="ECO:0000256" key="10">
    <source>
        <dbReference type="SAM" id="Phobius"/>
    </source>
</evidence>
<dbReference type="InterPro" id="IPR010052">
    <property type="entry name" value="T2SS_protein-GspI"/>
</dbReference>
<keyword evidence="7 10" id="KW-1133">Transmembrane helix</keyword>
<dbReference type="RefSeq" id="WP_085987841.1">
    <property type="nucleotide sequence ID" value="NZ_CP076686.1"/>
</dbReference>
<dbReference type="NCBIfam" id="TIGR02532">
    <property type="entry name" value="IV_pilin_GFxxxE"/>
    <property type="match status" value="1"/>
</dbReference>
<evidence type="ECO:0000256" key="7">
    <source>
        <dbReference type="ARBA" id="ARBA00022989"/>
    </source>
</evidence>
<accession>A0ABX8IMM8</accession>
<evidence type="ECO:0000256" key="5">
    <source>
        <dbReference type="ARBA" id="ARBA00022519"/>
    </source>
</evidence>
<feature type="transmembrane region" description="Helical" evidence="10">
    <location>
        <begin position="12"/>
        <end position="36"/>
    </location>
</feature>
<gene>
    <name evidence="11" type="primary">pilV</name>
    <name evidence="11" type="ORF">KQ249_06695</name>
</gene>
<dbReference type="NCBIfam" id="TIGR02523">
    <property type="entry name" value="type_IV_pilV"/>
    <property type="match status" value="1"/>
</dbReference>
<keyword evidence="4" id="KW-0488">Methylation</keyword>
<dbReference type="PANTHER" id="PTHR38779">
    <property type="entry name" value="TYPE II SECRETION SYSTEM PROTEIN I-RELATED"/>
    <property type="match status" value="1"/>
</dbReference>
<proteinExistence type="inferred from homology"/>
<sequence length="146" mass="15513">MSDLNRHRRASSGFTMIEVLIALIIMAIGLLGVAGLQTVSMQQTAAADSRSVAIMHTQTMAEYIRSIRGMPAAGEVEDWESQLKNDLGPGSTGSVEANGGNAAVISVQWVERMNRLDPGAGSAEGGESGEKEEVTGSFSLNVRYRE</sequence>
<organism evidence="11 12">
    <name type="scientific">Marinobacter adhaerens</name>
    <dbReference type="NCBI Taxonomy" id="1033846"/>
    <lineage>
        <taxon>Bacteria</taxon>
        <taxon>Pseudomonadati</taxon>
        <taxon>Pseudomonadota</taxon>
        <taxon>Gammaproteobacteria</taxon>
        <taxon>Pseudomonadales</taxon>
        <taxon>Marinobacteraceae</taxon>
        <taxon>Marinobacter</taxon>
    </lineage>
</organism>
<reference evidence="11 12" key="1">
    <citation type="submission" date="2021-06" db="EMBL/GenBank/DDBJ databases">
        <title>Microbial metabolic specificity influences pelagic lipid remineralization.</title>
        <authorList>
            <person name="Behrendt L."/>
            <person name="Hunter J.E."/>
            <person name="Alcolombri U."/>
            <person name="Smriga S."/>
            <person name="Mincer T."/>
            <person name="Lowenstein D.P."/>
            <person name="Peaudecerf F.J."/>
            <person name="Fernandez V.I."/>
            <person name="Fredricks H."/>
            <person name="Almblad H."/>
            <person name="Harrison J.J."/>
            <person name="Stocker R."/>
            <person name="Van Mooy B.A.S."/>
        </authorList>
    </citation>
    <scope>NUCLEOTIDE SEQUENCE [LARGE SCALE GENOMIC DNA]</scope>
    <source>
        <strain evidence="11 12">HP15-B</strain>
    </source>
</reference>
<keyword evidence="3" id="KW-1003">Cell membrane</keyword>
<keyword evidence="8 10" id="KW-0472">Membrane</keyword>
<evidence type="ECO:0000256" key="9">
    <source>
        <dbReference type="SAM" id="MobiDB-lite"/>
    </source>
</evidence>
<comment type="similarity">
    <text evidence="2">Belongs to the GSP I family.</text>
</comment>
<dbReference type="InterPro" id="IPR013362">
    <property type="entry name" value="Pilus_4_PilV"/>
</dbReference>
<feature type="region of interest" description="Disordered" evidence="9">
    <location>
        <begin position="116"/>
        <end position="146"/>
    </location>
</feature>
<dbReference type="GeneID" id="78559117"/>
<dbReference type="InterPro" id="IPR012902">
    <property type="entry name" value="N_methyl_site"/>
</dbReference>
<dbReference type="EMBL" id="CP076686">
    <property type="protein sequence ID" value="QWV14280.1"/>
    <property type="molecule type" value="Genomic_DNA"/>
</dbReference>
<dbReference type="Proteomes" id="UP000683442">
    <property type="component" value="Chromosome"/>
</dbReference>
<evidence type="ECO:0000256" key="4">
    <source>
        <dbReference type="ARBA" id="ARBA00022481"/>
    </source>
</evidence>
<evidence type="ECO:0000256" key="6">
    <source>
        <dbReference type="ARBA" id="ARBA00022692"/>
    </source>
</evidence>
<comment type="subcellular location">
    <subcellularLocation>
        <location evidence="1">Cell inner membrane</location>
        <topology evidence="1">Single-pass membrane protein</topology>
    </subcellularLocation>
</comment>
<dbReference type="PANTHER" id="PTHR38779:SF2">
    <property type="entry name" value="TYPE II SECRETION SYSTEM PROTEIN I-RELATED"/>
    <property type="match status" value="1"/>
</dbReference>
<evidence type="ECO:0000256" key="8">
    <source>
        <dbReference type="ARBA" id="ARBA00023136"/>
    </source>
</evidence>
<keyword evidence="12" id="KW-1185">Reference proteome</keyword>
<evidence type="ECO:0000256" key="3">
    <source>
        <dbReference type="ARBA" id="ARBA00022475"/>
    </source>
</evidence>
<evidence type="ECO:0000313" key="11">
    <source>
        <dbReference type="EMBL" id="QWV14280.1"/>
    </source>
</evidence>
<keyword evidence="5" id="KW-0997">Cell inner membrane</keyword>